<protein>
    <submittedName>
        <fullName evidence="2">Uncharacterized protein</fullName>
    </submittedName>
</protein>
<name>A0ABU8KY95_9HYPH</name>
<evidence type="ECO:0000313" key="3">
    <source>
        <dbReference type="Proteomes" id="UP001387293"/>
    </source>
</evidence>
<accession>A0ABU8KY95</accession>
<sequence length="56" mass="6459">MVRFVIILPIIFVSWMLLVKIINDVKKANVDWTGVTTIIGFIALAFWLRHITGMGW</sequence>
<keyword evidence="3" id="KW-1185">Reference proteome</keyword>
<evidence type="ECO:0000313" key="2">
    <source>
        <dbReference type="EMBL" id="MEI9410400.1"/>
    </source>
</evidence>
<dbReference type="EMBL" id="JAPYKS010000011">
    <property type="protein sequence ID" value="MEI9410400.1"/>
    <property type="molecule type" value="Genomic_DNA"/>
</dbReference>
<dbReference type="RefSeq" id="WP_337107190.1">
    <property type="nucleotide sequence ID" value="NZ_JAPYKS010000011.1"/>
</dbReference>
<comment type="caution">
    <text evidence="2">The sequence shown here is derived from an EMBL/GenBank/DDBJ whole genome shotgun (WGS) entry which is preliminary data.</text>
</comment>
<feature type="transmembrane region" description="Helical" evidence="1">
    <location>
        <begin position="6"/>
        <end position="23"/>
    </location>
</feature>
<organism evidence="2 3">
    <name type="scientific">Mesorhizobium salmacidum</name>
    <dbReference type="NCBI Taxonomy" id="3015171"/>
    <lineage>
        <taxon>Bacteria</taxon>
        <taxon>Pseudomonadati</taxon>
        <taxon>Pseudomonadota</taxon>
        <taxon>Alphaproteobacteria</taxon>
        <taxon>Hyphomicrobiales</taxon>
        <taxon>Phyllobacteriaceae</taxon>
        <taxon>Mesorhizobium</taxon>
    </lineage>
</organism>
<keyword evidence="1" id="KW-0812">Transmembrane</keyword>
<gene>
    <name evidence="2" type="ORF">O7A60_16680</name>
</gene>
<reference evidence="2 3" key="1">
    <citation type="submission" date="2022-12" db="EMBL/GenBank/DDBJ databases">
        <authorList>
            <person name="Muema E."/>
        </authorList>
    </citation>
    <scope>NUCLEOTIDE SEQUENCE [LARGE SCALE GENOMIC DNA]</scope>
    <source>
        <strain evidence="3">1326</strain>
    </source>
</reference>
<proteinExistence type="predicted"/>
<keyword evidence="1" id="KW-0472">Membrane</keyword>
<dbReference type="Proteomes" id="UP001387293">
    <property type="component" value="Unassembled WGS sequence"/>
</dbReference>
<evidence type="ECO:0000256" key="1">
    <source>
        <dbReference type="SAM" id="Phobius"/>
    </source>
</evidence>
<feature type="transmembrane region" description="Helical" evidence="1">
    <location>
        <begin position="30"/>
        <end position="48"/>
    </location>
</feature>
<keyword evidence="1" id="KW-1133">Transmembrane helix</keyword>